<dbReference type="InterPro" id="IPR041614">
    <property type="entry name" value="DprA_WH"/>
</dbReference>
<feature type="domain" description="DprA winged helix" evidence="3">
    <location>
        <begin position="312"/>
        <end position="366"/>
    </location>
</feature>
<dbReference type="EMBL" id="JADYTN010000002">
    <property type="protein sequence ID" value="MCF2562770.1"/>
    <property type="molecule type" value="Genomic_DNA"/>
</dbReference>
<evidence type="ECO:0000256" key="1">
    <source>
        <dbReference type="ARBA" id="ARBA00006525"/>
    </source>
</evidence>
<reference evidence="4 5" key="1">
    <citation type="submission" date="2020-12" db="EMBL/GenBank/DDBJ databases">
        <title>Whole genome sequences of gut porcine anaerobes.</title>
        <authorList>
            <person name="Kubasova T."/>
            <person name="Jahodarova E."/>
            <person name="Rychlik I."/>
        </authorList>
    </citation>
    <scope>NUCLEOTIDE SEQUENCE [LARGE SCALE GENOMIC DNA]</scope>
    <source>
        <strain evidence="4 5">An925</strain>
    </source>
</reference>
<sequence>MTMNEDIRYTIALSRILVLYPAVAQLLYREFGSAQAVYENRNRLTETVPDCSQRLIELLQDWSEPLLRADEEIRYMTENNIEAIPFGSDNYPTRLHECADAPLLLYYRGNANLNARRVISIVGTRHCTVYGNDLIRRFVADLKTKCPDTLIVSGLAYGVDVCAHKYSLDNGIPTVGVLAHGLDTLYPSAHRGIAQQMTEQGGLLTEYMSMTRPEKMNFVKRNRIVAGISDATIVVESASHGGSLITADIAQNYGREVFAFPGPVGAEYSKGCNQLIRNNGATLITSADDFISSMGWTTDSLRPQAVERQLFPDLTLEEQAVVDALSKTNDLQLNMITTVTNIPIGQVTALLFSLEMKGVVRPMAGGTYHLLS</sequence>
<dbReference type="RefSeq" id="WP_301637345.1">
    <property type="nucleotide sequence ID" value="NZ_JADYTN010000002.1"/>
</dbReference>
<protein>
    <submittedName>
        <fullName evidence="4">DNA-protecting protein DprA</fullName>
    </submittedName>
</protein>
<comment type="caution">
    <text evidence="4">The sequence shown here is derived from an EMBL/GenBank/DDBJ whole genome shotgun (WGS) entry which is preliminary data.</text>
</comment>
<dbReference type="SUPFAM" id="SSF102405">
    <property type="entry name" value="MCP/YpsA-like"/>
    <property type="match status" value="1"/>
</dbReference>
<organism evidence="4 5">
    <name type="scientific">Xylanibacter brevis</name>
    <dbReference type="NCBI Taxonomy" id="83231"/>
    <lineage>
        <taxon>Bacteria</taxon>
        <taxon>Pseudomonadati</taxon>
        <taxon>Bacteroidota</taxon>
        <taxon>Bacteroidia</taxon>
        <taxon>Bacteroidales</taxon>
        <taxon>Prevotellaceae</taxon>
        <taxon>Xylanibacter</taxon>
    </lineage>
</organism>
<accession>A0ABS9CCB7</accession>
<dbReference type="InterPro" id="IPR003488">
    <property type="entry name" value="DprA"/>
</dbReference>
<evidence type="ECO:0000259" key="2">
    <source>
        <dbReference type="Pfam" id="PF02481"/>
    </source>
</evidence>
<name>A0ABS9CCB7_9BACT</name>
<dbReference type="NCBIfam" id="TIGR00732">
    <property type="entry name" value="dprA"/>
    <property type="match status" value="1"/>
</dbReference>
<comment type="similarity">
    <text evidence="1">Belongs to the DprA/Smf family.</text>
</comment>
<dbReference type="PANTHER" id="PTHR43022">
    <property type="entry name" value="PROTEIN SMF"/>
    <property type="match status" value="1"/>
</dbReference>
<feature type="domain" description="Smf/DprA SLOG" evidence="2">
    <location>
        <begin position="84"/>
        <end position="294"/>
    </location>
</feature>
<evidence type="ECO:0000259" key="3">
    <source>
        <dbReference type="Pfam" id="PF17782"/>
    </source>
</evidence>
<dbReference type="PANTHER" id="PTHR43022:SF1">
    <property type="entry name" value="PROTEIN SMF"/>
    <property type="match status" value="1"/>
</dbReference>
<dbReference type="Gene3D" id="1.10.10.10">
    <property type="entry name" value="Winged helix-like DNA-binding domain superfamily/Winged helix DNA-binding domain"/>
    <property type="match status" value="1"/>
</dbReference>
<dbReference type="Proteomes" id="UP001200470">
    <property type="component" value="Unassembled WGS sequence"/>
</dbReference>
<dbReference type="Gene3D" id="3.40.50.450">
    <property type="match status" value="1"/>
</dbReference>
<dbReference type="Pfam" id="PF02481">
    <property type="entry name" value="DNA_processg_A"/>
    <property type="match status" value="1"/>
</dbReference>
<keyword evidence="5" id="KW-1185">Reference proteome</keyword>
<dbReference type="Pfam" id="PF17782">
    <property type="entry name" value="WHD_DprA"/>
    <property type="match status" value="1"/>
</dbReference>
<proteinExistence type="inferred from homology"/>
<dbReference type="InterPro" id="IPR036388">
    <property type="entry name" value="WH-like_DNA-bd_sf"/>
</dbReference>
<evidence type="ECO:0000313" key="5">
    <source>
        <dbReference type="Proteomes" id="UP001200470"/>
    </source>
</evidence>
<gene>
    <name evidence="4" type="primary">dprA</name>
    <name evidence="4" type="ORF">I6E12_01380</name>
</gene>
<dbReference type="InterPro" id="IPR057666">
    <property type="entry name" value="DrpA_SLOG"/>
</dbReference>
<evidence type="ECO:0000313" key="4">
    <source>
        <dbReference type="EMBL" id="MCF2562770.1"/>
    </source>
</evidence>